<name>A0A8D0ZEQ3_PIG</name>
<dbReference type="Pfam" id="PF10204">
    <property type="entry name" value="DuoxA"/>
    <property type="match status" value="1"/>
</dbReference>
<dbReference type="PANTHER" id="PTHR31158">
    <property type="entry name" value="DUAL OXIDASE 2"/>
    <property type="match status" value="1"/>
</dbReference>
<evidence type="ECO:0000313" key="9">
    <source>
        <dbReference type="Ensembl" id="ENSSSCP00035017274.1"/>
    </source>
</evidence>
<keyword evidence="5 8" id="KW-0472">Membrane</keyword>
<evidence type="ECO:0000313" key="10">
    <source>
        <dbReference type="Proteomes" id="UP000694720"/>
    </source>
</evidence>
<evidence type="ECO:0000256" key="2">
    <source>
        <dbReference type="ARBA" id="ARBA00009816"/>
    </source>
</evidence>
<dbReference type="GO" id="GO:0015031">
    <property type="term" value="P:protein transport"/>
    <property type="evidence" value="ECO:0007669"/>
    <property type="project" value="InterPro"/>
</dbReference>
<dbReference type="Ensembl" id="ENSSSCT00035043182.1">
    <property type="protein sequence ID" value="ENSSSCP00035017274.1"/>
    <property type="gene ID" value="ENSSSCG00035032601.1"/>
</dbReference>
<feature type="compositionally biased region" description="Polar residues" evidence="7">
    <location>
        <begin position="115"/>
        <end position="125"/>
    </location>
</feature>
<dbReference type="Proteomes" id="UP000694720">
    <property type="component" value="Unplaced"/>
</dbReference>
<accession>A0A8D0ZEQ3</accession>
<feature type="transmembrane region" description="Helical" evidence="8">
    <location>
        <begin position="286"/>
        <end position="305"/>
    </location>
</feature>
<evidence type="ECO:0000256" key="8">
    <source>
        <dbReference type="SAM" id="Phobius"/>
    </source>
</evidence>
<comment type="similarity">
    <text evidence="2">Belongs to the DUOXA family.</text>
</comment>
<evidence type="ECO:0000256" key="5">
    <source>
        <dbReference type="ARBA" id="ARBA00023136"/>
    </source>
</evidence>
<feature type="compositionally biased region" description="Basic and acidic residues" evidence="7">
    <location>
        <begin position="97"/>
        <end position="112"/>
    </location>
</feature>
<sequence length="427" mass="46231">APVGPRRVHLADPRPASPPGLTVQPLRSALPCGRVGRRPHEERVLRLAGEGGVGPRRQLPAGEAPQLVAPGVRGAIDGAAVQPARHLVGLRGRRERRGWDKGKKDPGTDARDCSPSWSRLPSSQLQHDSVERRAALLPSASVCRQLQRPTTHRYSGVLGLSHQLSTHLARDSWPLAVHFSAEWTVGEVSSNTSYKAFSVARVQAHLGLHVGLEGVNITLTGNPVQQLNETIDYNEQFIWRMGENYAAAYAKALEKGLPDPVLYLAEKFTPRSPCGVYRQYRLAGHYASATLWTAFCFWLLSNLLLSMPVPHYGGLALLITGAFALFSVFAFASISSVPLCQLRLGSSELTTHYGAAFWITLATGILCLLLGAAVVSLHYARPSALRTFLEGSIKDCDSQAKGSSPLILNNPLHKQSGTSDLTISTNL</sequence>
<proteinExistence type="inferred from homology"/>
<reference evidence="9" key="1">
    <citation type="submission" date="2025-08" db="UniProtKB">
        <authorList>
            <consortium name="Ensembl"/>
        </authorList>
    </citation>
    <scope>IDENTIFICATION</scope>
</reference>
<keyword evidence="3 8" id="KW-0812">Transmembrane</keyword>
<feature type="region of interest" description="Disordered" evidence="7">
    <location>
        <begin position="92"/>
        <end position="125"/>
    </location>
</feature>
<dbReference type="PANTHER" id="PTHR31158:SF2">
    <property type="entry name" value="DUAL OXIDASE MATURATION FACTOR 2"/>
    <property type="match status" value="1"/>
</dbReference>
<dbReference type="GO" id="GO:0005789">
    <property type="term" value="C:endoplasmic reticulum membrane"/>
    <property type="evidence" value="ECO:0007669"/>
    <property type="project" value="InterPro"/>
</dbReference>
<keyword evidence="6" id="KW-0325">Glycoprotein</keyword>
<feature type="transmembrane region" description="Helical" evidence="8">
    <location>
        <begin position="312"/>
        <end position="335"/>
    </location>
</feature>
<feature type="region of interest" description="Disordered" evidence="7">
    <location>
        <begin position="1"/>
        <end position="27"/>
    </location>
</feature>
<evidence type="ECO:0000256" key="6">
    <source>
        <dbReference type="ARBA" id="ARBA00023180"/>
    </source>
</evidence>
<comment type="subcellular location">
    <subcellularLocation>
        <location evidence="1">Membrane</location>
        <topology evidence="1">Multi-pass membrane protein</topology>
    </subcellularLocation>
</comment>
<evidence type="ECO:0000256" key="3">
    <source>
        <dbReference type="ARBA" id="ARBA00022692"/>
    </source>
</evidence>
<feature type="transmembrane region" description="Helical" evidence="8">
    <location>
        <begin position="355"/>
        <end position="380"/>
    </location>
</feature>
<evidence type="ECO:0000256" key="7">
    <source>
        <dbReference type="SAM" id="MobiDB-lite"/>
    </source>
</evidence>
<evidence type="ECO:0000256" key="4">
    <source>
        <dbReference type="ARBA" id="ARBA00022989"/>
    </source>
</evidence>
<dbReference type="AlphaFoldDB" id="A0A8D0ZEQ3"/>
<keyword evidence="4 8" id="KW-1133">Transmembrane helix</keyword>
<dbReference type="InterPro" id="IPR018469">
    <property type="entry name" value="Dual_oxidase_maturation_fac"/>
</dbReference>
<evidence type="ECO:0000256" key="1">
    <source>
        <dbReference type="ARBA" id="ARBA00004141"/>
    </source>
</evidence>
<protein>
    <submittedName>
        <fullName evidence="9">Dual oxidase maturation factor 2</fullName>
    </submittedName>
</protein>
<organism evidence="9 10">
    <name type="scientific">Sus scrofa</name>
    <name type="common">Pig</name>
    <dbReference type="NCBI Taxonomy" id="9823"/>
    <lineage>
        <taxon>Eukaryota</taxon>
        <taxon>Metazoa</taxon>
        <taxon>Chordata</taxon>
        <taxon>Craniata</taxon>
        <taxon>Vertebrata</taxon>
        <taxon>Euteleostomi</taxon>
        <taxon>Mammalia</taxon>
        <taxon>Eutheria</taxon>
        <taxon>Laurasiatheria</taxon>
        <taxon>Artiodactyla</taxon>
        <taxon>Suina</taxon>
        <taxon>Suidae</taxon>
        <taxon>Sus</taxon>
    </lineage>
</organism>